<dbReference type="AlphaFoldDB" id="A0A8H6YKS9"/>
<keyword evidence="2" id="KW-0645">Protease</keyword>
<comment type="similarity">
    <text evidence="1">Belongs to the DeSI family.</text>
</comment>
<reference evidence="7" key="1">
    <citation type="submission" date="2020-05" db="EMBL/GenBank/DDBJ databases">
        <title>Mycena genomes resolve the evolution of fungal bioluminescence.</title>
        <authorList>
            <person name="Tsai I.J."/>
        </authorList>
    </citation>
    <scope>NUCLEOTIDE SEQUENCE</scope>
    <source>
        <strain evidence="7">CCC161011</strain>
    </source>
</reference>
<dbReference type="OrthoDB" id="21221at2759"/>
<dbReference type="SMART" id="SM01179">
    <property type="entry name" value="DUF862"/>
    <property type="match status" value="1"/>
</dbReference>
<dbReference type="PROSITE" id="PS51396">
    <property type="entry name" value="PUL"/>
    <property type="match status" value="1"/>
</dbReference>
<keyword evidence="3" id="KW-0378">Hydrolase</keyword>
<accession>A0A8H6YKS9</accession>
<evidence type="ECO:0000256" key="1">
    <source>
        <dbReference type="ARBA" id="ARBA00008140"/>
    </source>
</evidence>
<dbReference type="CDD" id="cd02947">
    <property type="entry name" value="TRX_family"/>
    <property type="match status" value="1"/>
</dbReference>
<dbReference type="EMBL" id="JACAZI010000005">
    <property type="protein sequence ID" value="KAF7359750.1"/>
    <property type="molecule type" value="Genomic_DNA"/>
</dbReference>
<evidence type="ECO:0000259" key="4">
    <source>
        <dbReference type="PROSITE" id="PS51352"/>
    </source>
</evidence>
<dbReference type="InterPro" id="IPR013535">
    <property type="entry name" value="PUL_dom"/>
</dbReference>
<evidence type="ECO:0000256" key="3">
    <source>
        <dbReference type="ARBA" id="ARBA00022801"/>
    </source>
</evidence>
<dbReference type="Gene3D" id="3.40.30.10">
    <property type="entry name" value="Glutaredoxin"/>
    <property type="match status" value="1"/>
</dbReference>
<dbReference type="InterPro" id="IPR011989">
    <property type="entry name" value="ARM-like"/>
</dbReference>
<proteinExistence type="inferred from homology"/>
<dbReference type="Gene3D" id="1.25.10.10">
    <property type="entry name" value="Leucine-rich Repeat Variant"/>
    <property type="match status" value="1"/>
</dbReference>
<comment type="caution">
    <text evidence="7">The sequence shown here is derived from an EMBL/GenBank/DDBJ whole genome shotgun (WGS) entry which is preliminary data.</text>
</comment>
<dbReference type="PANTHER" id="PTHR12378">
    <property type="entry name" value="DESUMOYLATING ISOPEPTIDASE"/>
    <property type="match status" value="1"/>
</dbReference>
<dbReference type="PANTHER" id="PTHR12378:SF7">
    <property type="entry name" value="DESUMOYLATING ISOPEPTIDASE 1"/>
    <property type="match status" value="1"/>
</dbReference>
<dbReference type="GO" id="GO:0008233">
    <property type="term" value="F:peptidase activity"/>
    <property type="evidence" value="ECO:0007669"/>
    <property type="project" value="UniProtKB-KW"/>
</dbReference>
<dbReference type="GO" id="GO:0006508">
    <property type="term" value="P:proteolysis"/>
    <property type="evidence" value="ECO:0007669"/>
    <property type="project" value="UniProtKB-KW"/>
</dbReference>
<protein>
    <submittedName>
        <fullName evidence="7">PPPDE peptidase domain-containing protein 2</fullName>
    </submittedName>
</protein>
<dbReference type="PROSITE" id="PS51858">
    <property type="entry name" value="PPPDE"/>
    <property type="match status" value="1"/>
</dbReference>
<evidence type="ECO:0000256" key="2">
    <source>
        <dbReference type="ARBA" id="ARBA00022670"/>
    </source>
</evidence>
<sequence>MASPVKLYIYDLSKGKAKQLDVQLTGRQISGIWHTSIVVFDKEVFYDQGIHTTLPGLSHRGQPVQIEDLGETEIDQETWEEYLEEMRDHYTADKYHPSDFNSNSFTNDCVGFLTGGTIPAFVKDLPTATESLTASVHSSTNSASFTTLLRTYRAVVACFADPQWSPPCRVIVPMFEKLAEEKGVCAATGGRGAAFTKIDLRVGEGSALATEWSIHATPTFMFFLDGTKISELKGHIHYTLIPRFPLPAVKALSLAPILFTQVPSLEIVFAKLASLIDAAPPSPTITEAKEVLHAQVAPYLKARFAPADPAKSSPQPSAAAALLAPWAAATTVLVEVLPVDTLFPLVDIWRLAVLDPGTATWLASSPGVAPLGIIVRIARNALAEPTQDKGTRNYVLTALRLLTNTLSHAALARVLLAGTSGDGGVLDILLPALLHADPVVRTAAASLAFNASACVQRVRVVAIAGLGGANVETADSDEAAAAADEEWQVQLASALVEALDHESREDVVHRLVAALACLLHFAPAEGQVGGLFKVLGARGIVMGKLEGASLKKEVRSLVEEAGVLCPSA</sequence>
<dbReference type="Gene3D" id="3.90.1720.30">
    <property type="entry name" value="PPPDE domains"/>
    <property type="match status" value="1"/>
</dbReference>
<keyword evidence="8" id="KW-1185">Reference proteome</keyword>
<dbReference type="GO" id="GO:0070646">
    <property type="term" value="P:protein modification by small protein removal"/>
    <property type="evidence" value="ECO:0007669"/>
    <property type="project" value="TreeGrafter"/>
</dbReference>
<dbReference type="Pfam" id="PF08324">
    <property type="entry name" value="PUL"/>
    <property type="match status" value="1"/>
</dbReference>
<name>A0A8H6YKS9_9AGAR</name>
<feature type="domain" description="PUL" evidence="5">
    <location>
        <begin position="250"/>
        <end position="564"/>
    </location>
</feature>
<dbReference type="InterPro" id="IPR036249">
    <property type="entry name" value="Thioredoxin-like_sf"/>
</dbReference>
<feature type="domain" description="Thioredoxin" evidence="4">
    <location>
        <begin position="112"/>
        <end position="254"/>
    </location>
</feature>
<organism evidence="7 8">
    <name type="scientific">Mycena venus</name>
    <dbReference type="NCBI Taxonomy" id="2733690"/>
    <lineage>
        <taxon>Eukaryota</taxon>
        <taxon>Fungi</taxon>
        <taxon>Dikarya</taxon>
        <taxon>Basidiomycota</taxon>
        <taxon>Agaricomycotina</taxon>
        <taxon>Agaricomycetes</taxon>
        <taxon>Agaricomycetidae</taxon>
        <taxon>Agaricales</taxon>
        <taxon>Marasmiineae</taxon>
        <taxon>Mycenaceae</taxon>
        <taxon>Mycena</taxon>
    </lineage>
</organism>
<gene>
    <name evidence="7" type="ORF">MVEN_00699700</name>
</gene>
<evidence type="ECO:0000313" key="7">
    <source>
        <dbReference type="EMBL" id="KAF7359750.1"/>
    </source>
</evidence>
<evidence type="ECO:0000313" key="8">
    <source>
        <dbReference type="Proteomes" id="UP000620124"/>
    </source>
</evidence>
<dbReference type="InterPro" id="IPR013766">
    <property type="entry name" value="Thioredoxin_domain"/>
</dbReference>
<dbReference type="SUPFAM" id="SSF52833">
    <property type="entry name" value="Thioredoxin-like"/>
    <property type="match status" value="1"/>
</dbReference>
<dbReference type="Pfam" id="PF00085">
    <property type="entry name" value="Thioredoxin"/>
    <property type="match status" value="1"/>
</dbReference>
<evidence type="ECO:0000259" key="5">
    <source>
        <dbReference type="PROSITE" id="PS51396"/>
    </source>
</evidence>
<dbReference type="Pfam" id="PF05903">
    <property type="entry name" value="Peptidase_C97"/>
    <property type="match status" value="1"/>
</dbReference>
<dbReference type="InterPro" id="IPR008580">
    <property type="entry name" value="PPPDE_dom"/>
</dbReference>
<dbReference type="InterPro" id="IPR042266">
    <property type="entry name" value="PPPDE_sf"/>
</dbReference>
<feature type="domain" description="PPPDE" evidence="6">
    <location>
        <begin position="3"/>
        <end position="131"/>
    </location>
</feature>
<dbReference type="Proteomes" id="UP000620124">
    <property type="component" value="Unassembled WGS sequence"/>
</dbReference>
<dbReference type="PROSITE" id="PS51352">
    <property type="entry name" value="THIOREDOXIN_2"/>
    <property type="match status" value="1"/>
</dbReference>
<evidence type="ECO:0000259" key="6">
    <source>
        <dbReference type="PROSITE" id="PS51858"/>
    </source>
</evidence>